<feature type="region of interest" description="Disordered" evidence="2">
    <location>
        <begin position="726"/>
        <end position="754"/>
    </location>
</feature>
<feature type="region of interest" description="Disordered" evidence="2">
    <location>
        <begin position="823"/>
        <end position="843"/>
    </location>
</feature>
<feature type="compositionally biased region" description="Low complexity" evidence="2">
    <location>
        <begin position="1037"/>
        <end position="1059"/>
    </location>
</feature>
<accession>A0A9D4UGL0</accession>
<name>A0A9D4UGL0_ADICA</name>
<keyword evidence="1" id="KW-0175">Coiled coil</keyword>
<feature type="region of interest" description="Disordered" evidence="2">
    <location>
        <begin position="982"/>
        <end position="1001"/>
    </location>
</feature>
<keyword evidence="4" id="KW-1185">Reference proteome</keyword>
<evidence type="ECO:0000256" key="1">
    <source>
        <dbReference type="SAM" id="Coils"/>
    </source>
</evidence>
<evidence type="ECO:0000256" key="2">
    <source>
        <dbReference type="SAM" id="MobiDB-lite"/>
    </source>
</evidence>
<dbReference type="PANTHER" id="PTHR31071:SF2">
    <property type="entry name" value="ACTIN CYTOSKELETON-REGULATORY COMPLEX PAN-LIKE PROTEIN"/>
    <property type="match status" value="1"/>
</dbReference>
<proteinExistence type="predicted"/>
<evidence type="ECO:0000313" key="3">
    <source>
        <dbReference type="EMBL" id="KAI5067302.1"/>
    </source>
</evidence>
<protein>
    <submittedName>
        <fullName evidence="3">Uncharacterized protein</fullName>
    </submittedName>
</protein>
<feature type="region of interest" description="Disordered" evidence="2">
    <location>
        <begin position="635"/>
        <end position="655"/>
    </location>
</feature>
<feature type="region of interest" description="Disordered" evidence="2">
    <location>
        <begin position="1014"/>
        <end position="1059"/>
    </location>
</feature>
<reference evidence="3" key="1">
    <citation type="submission" date="2021-01" db="EMBL/GenBank/DDBJ databases">
        <title>Adiantum capillus-veneris genome.</title>
        <authorList>
            <person name="Fang Y."/>
            <person name="Liao Q."/>
        </authorList>
    </citation>
    <scope>NUCLEOTIDE SEQUENCE</scope>
    <source>
        <strain evidence="3">H3</strain>
        <tissue evidence="3">Leaf</tissue>
    </source>
</reference>
<dbReference type="PANTHER" id="PTHR31071">
    <property type="entry name" value="GB|AAF24581.1"/>
    <property type="match status" value="1"/>
</dbReference>
<organism evidence="3 4">
    <name type="scientific">Adiantum capillus-veneris</name>
    <name type="common">Maidenhair fern</name>
    <dbReference type="NCBI Taxonomy" id="13818"/>
    <lineage>
        <taxon>Eukaryota</taxon>
        <taxon>Viridiplantae</taxon>
        <taxon>Streptophyta</taxon>
        <taxon>Embryophyta</taxon>
        <taxon>Tracheophyta</taxon>
        <taxon>Polypodiopsida</taxon>
        <taxon>Polypodiidae</taxon>
        <taxon>Polypodiales</taxon>
        <taxon>Pteridineae</taxon>
        <taxon>Pteridaceae</taxon>
        <taxon>Vittarioideae</taxon>
        <taxon>Adiantum</taxon>
    </lineage>
</organism>
<feature type="coiled-coil region" evidence="1">
    <location>
        <begin position="291"/>
        <end position="388"/>
    </location>
</feature>
<evidence type="ECO:0000313" key="4">
    <source>
        <dbReference type="Proteomes" id="UP000886520"/>
    </source>
</evidence>
<comment type="caution">
    <text evidence="3">The sequence shown here is derived from an EMBL/GenBank/DDBJ whole genome shotgun (WGS) entry which is preliminary data.</text>
</comment>
<dbReference type="InterPro" id="IPR043424">
    <property type="entry name" value="BLT-like"/>
</dbReference>
<dbReference type="OrthoDB" id="1925780at2759"/>
<gene>
    <name evidence="3" type="ORF">GOP47_0017830</name>
</gene>
<feature type="region of interest" description="Disordered" evidence="2">
    <location>
        <begin position="880"/>
        <end position="905"/>
    </location>
</feature>
<feature type="compositionally biased region" description="Low complexity" evidence="2">
    <location>
        <begin position="894"/>
        <end position="905"/>
    </location>
</feature>
<sequence>MKHKAQCNHLYASMDVGSPWNISSAHRCNITSHGDHQISNIASANTQLNGSPALHLHEVPFPSWKLYENPFFVDGKLVAKYVSRYVNAPMDHAANSFTSASKGCQDKAPIPAGASRHGFSNPYSVDNPSMAPGPYLPRNVLNPAFWEHHEVHRISQAQDAPKPSDLVNVQAQGQPVRVAPFDSLKWPSLHLNCQVPNVIASGEEPLVSQPRANMAACSIQATLASILQRLRIVEDSQSRSNAVIAKLRLEMEDGSSRIQELEFSHESALREINSLLQSFGEQMTTSRRKEQERLRIAFARLHEEIEEERNTCRLLKLQNKQLMKELGEASMAAADAGNELDRERQARELMEEVCNELAREIGEDKVVVEQLKQEQAKSREKVEEELKIMRMAALWKDERVKMKISEAELELDDKHHLGMPSAELKSRVEEFVSTVSVASCEAYKAPNDVCEEEKQKKIIEQATLLRHALELSMQQVVDKGGALQVQTDMDLKEGEITIPIIEDQHIRADFCDCCSDKAHHECENDQSMSSTSHVELQVRPGDYMVHYSKKPSKVVRRPRMRLEDDLFNHSGTMIPHTRKYSRDNEVEAEREGGSRRIIFNAEYVQALNQRPSPERSLSEGYKRWFRGRKLSKVQSPPGAVSVSGRGEANESDFDCSLPSSHASPMKAAVHEKQSLSHFEARHNCIEKNGDVWDDDVTPNARGVNCYSEDDVSQVCMDGEGVLSMGQQSRNGCPAFSERTTNVTKASYPRKSQGLRREEHLTRDCECIGHNGECFMHHEYEDVKSLCADGAESAEDEHSEFDGFYYEPVMDDDLLQDDCSAHYRPEPDVDNRKDVADHEDEQRKTLSKAVYNRPGLQNRCFKELTCKSQAYDGGGWKNAKCNGTSAKSSRREEPLPVSSSPPLHKLVLPTPSAIRVPSVKSQYSSPRNAARSLSPSKPQVLQCFRPPTTSPEHDSGKVVVRVRSTAKGEGVDPANAARLGEEYQGKEACASSTGTAEEKKGNSLRAELLKARELDLEPVNNHNVNNKPVAPQTLPNKSSSPSSSFRFSPLRRSLTSTSRT</sequence>
<dbReference type="Proteomes" id="UP000886520">
    <property type="component" value="Chromosome 17"/>
</dbReference>
<feature type="compositionally biased region" description="Low complexity" evidence="2">
    <location>
        <begin position="1017"/>
        <end position="1030"/>
    </location>
</feature>
<dbReference type="AlphaFoldDB" id="A0A9D4UGL0"/>
<dbReference type="EMBL" id="JABFUD020000017">
    <property type="protein sequence ID" value="KAI5067302.1"/>
    <property type="molecule type" value="Genomic_DNA"/>
</dbReference>